<sequence length="129" mass="14385">MLGQRRNLLQIGNFKEKGKNGDNQAGQGAGEASQSRKEERIVLTEMVTLMNTEENIFLGEAHTHDNFGFRRLKQVARQKGGNGKAGCGSKRVSTGKENDESRKRICLEEMKLKEAEVEGARRQVAPKEI</sequence>
<gene>
    <name evidence="2" type="ORF">PIB30_046442</name>
</gene>
<dbReference type="EMBL" id="JASCZI010241945">
    <property type="protein sequence ID" value="MED6208566.1"/>
    <property type="molecule type" value="Genomic_DNA"/>
</dbReference>
<proteinExistence type="predicted"/>
<evidence type="ECO:0000256" key="1">
    <source>
        <dbReference type="SAM" id="MobiDB-lite"/>
    </source>
</evidence>
<keyword evidence="3" id="KW-1185">Reference proteome</keyword>
<reference evidence="2 3" key="1">
    <citation type="journal article" date="2023" name="Plants (Basel)">
        <title>Bridging the Gap: Combining Genomics and Transcriptomics Approaches to Understand Stylosanthes scabra, an Orphan Legume from the Brazilian Caatinga.</title>
        <authorList>
            <person name="Ferreira-Neto J.R.C."/>
            <person name="da Silva M.D."/>
            <person name="Binneck E."/>
            <person name="de Melo N.F."/>
            <person name="da Silva R.H."/>
            <person name="de Melo A.L.T.M."/>
            <person name="Pandolfi V."/>
            <person name="Bustamante F.O."/>
            <person name="Brasileiro-Vidal A.C."/>
            <person name="Benko-Iseppon A.M."/>
        </authorList>
    </citation>
    <scope>NUCLEOTIDE SEQUENCE [LARGE SCALE GENOMIC DNA]</scope>
    <source>
        <tissue evidence="2">Leaves</tissue>
    </source>
</reference>
<organism evidence="2 3">
    <name type="scientific">Stylosanthes scabra</name>
    <dbReference type="NCBI Taxonomy" id="79078"/>
    <lineage>
        <taxon>Eukaryota</taxon>
        <taxon>Viridiplantae</taxon>
        <taxon>Streptophyta</taxon>
        <taxon>Embryophyta</taxon>
        <taxon>Tracheophyta</taxon>
        <taxon>Spermatophyta</taxon>
        <taxon>Magnoliopsida</taxon>
        <taxon>eudicotyledons</taxon>
        <taxon>Gunneridae</taxon>
        <taxon>Pentapetalae</taxon>
        <taxon>rosids</taxon>
        <taxon>fabids</taxon>
        <taxon>Fabales</taxon>
        <taxon>Fabaceae</taxon>
        <taxon>Papilionoideae</taxon>
        <taxon>50 kb inversion clade</taxon>
        <taxon>dalbergioids sensu lato</taxon>
        <taxon>Dalbergieae</taxon>
        <taxon>Pterocarpus clade</taxon>
        <taxon>Stylosanthes</taxon>
    </lineage>
</organism>
<evidence type="ECO:0000313" key="3">
    <source>
        <dbReference type="Proteomes" id="UP001341840"/>
    </source>
</evidence>
<protein>
    <submittedName>
        <fullName evidence="2">Uncharacterized protein</fullName>
    </submittedName>
</protein>
<accession>A0ABU6YF84</accession>
<feature type="region of interest" description="Disordered" evidence="1">
    <location>
        <begin position="78"/>
        <end position="100"/>
    </location>
</feature>
<comment type="caution">
    <text evidence="2">The sequence shown here is derived from an EMBL/GenBank/DDBJ whole genome shotgun (WGS) entry which is preliminary data.</text>
</comment>
<name>A0ABU6YF84_9FABA</name>
<feature type="region of interest" description="Disordered" evidence="1">
    <location>
        <begin position="1"/>
        <end position="39"/>
    </location>
</feature>
<dbReference type="Proteomes" id="UP001341840">
    <property type="component" value="Unassembled WGS sequence"/>
</dbReference>
<evidence type="ECO:0000313" key="2">
    <source>
        <dbReference type="EMBL" id="MED6208566.1"/>
    </source>
</evidence>